<name>A0A5C3MY62_9AGAM</name>
<keyword evidence="2" id="KW-1185">Reference proteome</keyword>
<gene>
    <name evidence="1" type="ORF">OE88DRAFT_342216</name>
</gene>
<dbReference type="EMBL" id="ML213514">
    <property type="protein sequence ID" value="TFK50254.1"/>
    <property type="molecule type" value="Genomic_DNA"/>
</dbReference>
<sequence>MSCTDVYRAVYAQCDPGYGIGGYDLKASADRCFAFDYNSTGKRDHVVLYRPGLGCVCILKNTCGVFTAVYATSSPGQGIGGYDLKSPNDRMCPFDYDHSGKADHLLVYRPGTGTIWILKNCAGQFMPVFAQMVPGTGIGGCNLASVADRIFAYDYDSTGKLDHLVIYRPGTGMVWILKNDCGSFTAVYAQNNGIGGYNLDSHADRAFAFDYEGNGKLDEIVLYRPGAGIFCIIQKNGTGFASIYTTDTASGGVGGCTLNSPADRCFAYDYDGGDNLDELVIYRPGTGMFWILERNGTEGYKPVYRQDAPGEGIGGYNFKSPIDRCFAFDYASNGNPDHLVSYRPGTGTVWILERAS</sequence>
<organism evidence="1 2">
    <name type="scientific">Heliocybe sulcata</name>
    <dbReference type="NCBI Taxonomy" id="5364"/>
    <lineage>
        <taxon>Eukaryota</taxon>
        <taxon>Fungi</taxon>
        <taxon>Dikarya</taxon>
        <taxon>Basidiomycota</taxon>
        <taxon>Agaricomycotina</taxon>
        <taxon>Agaricomycetes</taxon>
        <taxon>Gloeophyllales</taxon>
        <taxon>Gloeophyllaceae</taxon>
        <taxon>Heliocybe</taxon>
    </lineage>
</organism>
<dbReference type="Proteomes" id="UP000305948">
    <property type="component" value="Unassembled WGS sequence"/>
</dbReference>
<evidence type="ECO:0000313" key="1">
    <source>
        <dbReference type="EMBL" id="TFK50254.1"/>
    </source>
</evidence>
<proteinExistence type="predicted"/>
<protein>
    <submittedName>
        <fullName evidence="1">Uncharacterized protein</fullName>
    </submittedName>
</protein>
<dbReference type="OrthoDB" id="2840902at2759"/>
<reference evidence="1 2" key="1">
    <citation type="journal article" date="2019" name="Nat. Ecol. Evol.">
        <title>Megaphylogeny resolves global patterns of mushroom evolution.</title>
        <authorList>
            <person name="Varga T."/>
            <person name="Krizsan K."/>
            <person name="Foldi C."/>
            <person name="Dima B."/>
            <person name="Sanchez-Garcia M."/>
            <person name="Sanchez-Ramirez S."/>
            <person name="Szollosi G.J."/>
            <person name="Szarkandi J.G."/>
            <person name="Papp V."/>
            <person name="Albert L."/>
            <person name="Andreopoulos W."/>
            <person name="Angelini C."/>
            <person name="Antonin V."/>
            <person name="Barry K.W."/>
            <person name="Bougher N.L."/>
            <person name="Buchanan P."/>
            <person name="Buyck B."/>
            <person name="Bense V."/>
            <person name="Catcheside P."/>
            <person name="Chovatia M."/>
            <person name="Cooper J."/>
            <person name="Damon W."/>
            <person name="Desjardin D."/>
            <person name="Finy P."/>
            <person name="Geml J."/>
            <person name="Haridas S."/>
            <person name="Hughes K."/>
            <person name="Justo A."/>
            <person name="Karasinski D."/>
            <person name="Kautmanova I."/>
            <person name="Kiss B."/>
            <person name="Kocsube S."/>
            <person name="Kotiranta H."/>
            <person name="LaButti K.M."/>
            <person name="Lechner B.E."/>
            <person name="Liimatainen K."/>
            <person name="Lipzen A."/>
            <person name="Lukacs Z."/>
            <person name="Mihaltcheva S."/>
            <person name="Morgado L.N."/>
            <person name="Niskanen T."/>
            <person name="Noordeloos M.E."/>
            <person name="Ohm R.A."/>
            <person name="Ortiz-Santana B."/>
            <person name="Ovrebo C."/>
            <person name="Racz N."/>
            <person name="Riley R."/>
            <person name="Savchenko A."/>
            <person name="Shiryaev A."/>
            <person name="Soop K."/>
            <person name="Spirin V."/>
            <person name="Szebenyi C."/>
            <person name="Tomsovsky M."/>
            <person name="Tulloss R.E."/>
            <person name="Uehling J."/>
            <person name="Grigoriev I.V."/>
            <person name="Vagvolgyi C."/>
            <person name="Papp T."/>
            <person name="Martin F.M."/>
            <person name="Miettinen O."/>
            <person name="Hibbett D.S."/>
            <person name="Nagy L.G."/>
        </authorList>
    </citation>
    <scope>NUCLEOTIDE SEQUENCE [LARGE SCALE GENOMIC DNA]</scope>
    <source>
        <strain evidence="1 2">OMC1185</strain>
    </source>
</reference>
<accession>A0A5C3MY62</accession>
<dbReference type="InterPro" id="IPR028994">
    <property type="entry name" value="Integrin_alpha_N"/>
</dbReference>
<evidence type="ECO:0000313" key="2">
    <source>
        <dbReference type="Proteomes" id="UP000305948"/>
    </source>
</evidence>
<dbReference type="AlphaFoldDB" id="A0A5C3MY62"/>
<dbReference type="SUPFAM" id="SSF69318">
    <property type="entry name" value="Integrin alpha N-terminal domain"/>
    <property type="match status" value="1"/>
</dbReference>